<evidence type="ECO:0000313" key="2">
    <source>
        <dbReference type="EMBL" id="GAI76051.1"/>
    </source>
</evidence>
<comment type="caution">
    <text evidence="2">The sequence shown here is derived from an EMBL/GenBank/DDBJ whole genome shotgun (WGS) entry which is preliminary data.</text>
</comment>
<name>X1SAC3_9ZZZZ</name>
<dbReference type="Pfam" id="PF00857">
    <property type="entry name" value="Isochorismatase"/>
    <property type="match status" value="1"/>
</dbReference>
<dbReference type="PANTHER" id="PTHR14119">
    <property type="entry name" value="HYDROLASE"/>
    <property type="match status" value="1"/>
</dbReference>
<evidence type="ECO:0000259" key="1">
    <source>
        <dbReference type="Pfam" id="PF00857"/>
    </source>
</evidence>
<reference evidence="2" key="1">
    <citation type="journal article" date="2014" name="Front. Microbiol.">
        <title>High frequency of phylogenetically diverse reductive dehalogenase-homologous genes in deep subseafloor sedimentary metagenomes.</title>
        <authorList>
            <person name="Kawai M."/>
            <person name="Futagami T."/>
            <person name="Toyoda A."/>
            <person name="Takaki Y."/>
            <person name="Nishi S."/>
            <person name="Hori S."/>
            <person name="Arai W."/>
            <person name="Tsubouchi T."/>
            <person name="Morono Y."/>
            <person name="Uchiyama I."/>
            <person name="Ito T."/>
            <person name="Fujiyama A."/>
            <person name="Inagaki F."/>
            <person name="Takami H."/>
        </authorList>
    </citation>
    <scope>NUCLEOTIDE SEQUENCE</scope>
    <source>
        <strain evidence="2">Expedition CK06-06</strain>
    </source>
</reference>
<dbReference type="InterPro" id="IPR050993">
    <property type="entry name" value="Isochorismatase_domain"/>
</dbReference>
<protein>
    <recommendedName>
        <fullName evidence="1">Isochorismatase-like domain-containing protein</fullName>
    </recommendedName>
</protein>
<dbReference type="PANTHER" id="PTHR14119:SF3">
    <property type="entry name" value="ISOCHORISMATASE DOMAIN-CONTAINING PROTEIN 2"/>
    <property type="match status" value="1"/>
</dbReference>
<dbReference type="InterPro" id="IPR000868">
    <property type="entry name" value="Isochorismatase-like_dom"/>
</dbReference>
<sequence length="93" mass="10380">RIGKRNVVIMGTGAHICILQTALDLLYNNFNPVIVNDCIGSSKESDKKVAVWRMRDVGSVITTGESILFELCREAGTPEFDDILKILKEWKNA</sequence>
<dbReference type="AlphaFoldDB" id="X1SAC3"/>
<feature type="domain" description="Isochorismatase-like" evidence="1">
    <location>
        <begin position="3"/>
        <end position="65"/>
    </location>
</feature>
<feature type="non-terminal residue" evidence="2">
    <location>
        <position position="1"/>
    </location>
</feature>
<accession>X1SAC3</accession>
<dbReference type="InterPro" id="IPR036380">
    <property type="entry name" value="Isochorismatase-like_sf"/>
</dbReference>
<proteinExistence type="predicted"/>
<dbReference type="Gene3D" id="3.40.50.850">
    <property type="entry name" value="Isochorismatase-like"/>
    <property type="match status" value="1"/>
</dbReference>
<dbReference type="SUPFAM" id="SSF52499">
    <property type="entry name" value="Isochorismatase-like hydrolases"/>
    <property type="match status" value="1"/>
</dbReference>
<dbReference type="EMBL" id="BARW01010419">
    <property type="protein sequence ID" value="GAI76051.1"/>
    <property type="molecule type" value="Genomic_DNA"/>
</dbReference>
<gene>
    <name evidence="2" type="ORF">S12H4_20527</name>
</gene>
<organism evidence="2">
    <name type="scientific">marine sediment metagenome</name>
    <dbReference type="NCBI Taxonomy" id="412755"/>
    <lineage>
        <taxon>unclassified sequences</taxon>
        <taxon>metagenomes</taxon>
        <taxon>ecological metagenomes</taxon>
    </lineage>
</organism>